<evidence type="ECO:0000313" key="2">
    <source>
        <dbReference type="Proteomes" id="UP000019374"/>
    </source>
</evidence>
<reference evidence="1 2" key="1">
    <citation type="journal article" date="2013" name="Chin. Sci. Bull.">
        <title>Genome survey uncovers the secrets of sex and lifestyle in caterpillar fungus.</title>
        <authorList>
            <person name="Hu X."/>
            <person name="Zhang Y."/>
            <person name="Xiao G."/>
            <person name="Zheng P."/>
            <person name="Xia Y."/>
            <person name="Zhang X."/>
            <person name="St Leger R.J."/>
            <person name="Liu X."/>
            <person name="Wang C."/>
        </authorList>
    </citation>
    <scope>NUCLEOTIDE SEQUENCE [LARGE SCALE GENOMIC DNA]</scope>
    <source>
        <strain evidence="2">Co18 / CGMCC 3.14243</strain>
        <tissue evidence="1">Fruit-body</tissue>
    </source>
</reference>
<gene>
    <name evidence="1" type="ORF">OCS_04266</name>
</gene>
<sequence>MECDDLQAGDWDRVVEGGDVVKDQVHGRERMTRETTSGGGYINRITLTMANGIHALQPLVRA</sequence>
<name>T5A3I9_OPHSC</name>
<dbReference type="EMBL" id="KE653000">
    <property type="protein sequence ID" value="EQL00025.1"/>
    <property type="molecule type" value="Genomic_DNA"/>
</dbReference>
<proteinExistence type="predicted"/>
<evidence type="ECO:0000313" key="1">
    <source>
        <dbReference type="EMBL" id="EQL00025.1"/>
    </source>
</evidence>
<protein>
    <submittedName>
        <fullName evidence="1">Uncharacterized protein</fullName>
    </submittedName>
</protein>
<dbReference type="Proteomes" id="UP000019374">
    <property type="component" value="Unassembled WGS sequence"/>
</dbReference>
<organism evidence="1 2">
    <name type="scientific">Ophiocordyceps sinensis (strain Co18 / CGMCC 3.14243)</name>
    <name type="common">Yarsagumba caterpillar fungus</name>
    <name type="synonym">Hirsutella sinensis</name>
    <dbReference type="NCBI Taxonomy" id="911162"/>
    <lineage>
        <taxon>Eukaryota</taxon>
        <taxon>Fungi</taxon>
        <taxon>Dikarya</taxon>
        <taxon>Ascomycota</taxon>
        <taxon>Pezizomycotina</taxon>
        <taxon>Sordariomycetes</taxon>
        <taxon>Hypocreomycetidae</taxon>
        <taxon>Hypocreales</taxon>
        <taxon>Ophiocordycipitaceae</taxon>
        <taxon>Ophiocordyceps</taxon>
    </lineage>
</organism>
<dbReference type="AlphaFoldDB" id="T5A3I9"/>
<accession>T5A3I9</accession>
<dbReference type="HOGENOM" id="CLU_2904774_0_0_1"/>